<evidence type="ECO:0000259" key="8">
    <source>
        <dbReference type="PROSITE" id="PS50850"/>
    </source>
</evidence>
<gene>
    <name evidence="9" type="ORF">IFR04_005370</name>
</gene>
<evidence type="ECO:0000256" key="6">
    <source>
        <dbReference type="SAM" id="MobiDB-lite"/>
    </source>
</evidence>
<sequence length="488" mass="54183">MADAGNSPVSNEKIALPSSSSNDISRGEIAYATPTAQEDRILTNKIDIKLTPILGLLYLICFLDRTNIANARIAGLTTGLNMPTNGYNTALWVFYIPFVLAEVPSNMIMALPKIRPNLWLGGQCFILGILAMCQGLTHSYHGLLAVRFLMGIVETGLPAGAGLLIASYYRKRELSFRFALFFAFGEAGSCFSGLLAYAIQGMDGTAGYEGWRWIFIIEGLITLFFSIFVFIFVPHFPAKDSWLKEEDRQMLLARLEVDKGREREDVSTGSWKKVVFDYRIWLLTLLFFCADLSAGSLSSFNPTILSQLGWTSRRAQVMTIPVWIVGIVGALSSCWYSGRLNTRWPFILPAICISVAGWSIHYVQVQPPQVRYFAQFLISFGTFVTMPLYIGLLTANLRGRASRSFGTAIQLGIGNCANFVSSNIFITQQAPRYPVGFGVGLGITALGFPLMVLVMFLFTAHNKKVARKEAELEPGEALDEQIDYRYVF</sequence>
<keyword evidence="2" id="KW-0813">Transport</keyword>
<dbReference type="InterPro" id="IPR011701">
    <property type="entry name" value="MFS"/>
</dbReference>
<feature type="transmembrane region" description="Helical" evidence="7">
    <location>
        <begin position="344"/>
        <end position="360"/>
    </location>
</feature>
<evidence type="ECO:0000256" key="1">
    <source>
        <dbReference type="ARBA" id="ARBA00004141"/>
    </source>
</evidence>
<evidence type="ECO:0000256" key="2">
    <source>
        <dbReference type="ARBA" id="ARBA00022448"/>
    </source>
</evidence>
<dbReference type="InterPro" id="IPR036259">
    <property type="entry name" value="MFS_trans_sf"/>
</dbReference>
<dbReference type="PROSITE" id="PS50850">
    <property type="entry name" value="MFS"/>
    <property type="match status" value="1"/>
</dbReference>
<keyword evidence="10" id="KW-1185">Reference proteome</keyword>
<feature type="transmembrane region" description="Helical" evidence="7">
    <location>
        <begin position="405"/>
        <end position="426"/>
    </location>
</feature>
<dbReference type="SUPFAM" id="SSF103473">
    <property type="entry name" value="MFS general substrate transporter"/>
    <property type="match status" value="1"/>
</dbReference>
<feature type="transmembrane region" description="Helical" evidence="7">
    <location>
        <begin position="438"/>
        <end position="458"/>
    </location>
</feature>
<evidence type="ECO:0000256" key="3">
    <source>
        <dbReference type="ARBA" id="ARBA00022692"/>
    </source>
</evidence>
<dbReference type="FunFam" id="1.20.1250.20:FF:000057">
    <property type="entry name" value="MFS general substrate transporter"/>
    <property type="match status" value="1"/>
</dbReference>
<evidence type="ECO:0000256" key="5">
    <source>
        <dbReference type="ARBA" id="ARBA00023136"/>
    </source>
</evidence>
<organism evidence="9 10">
    <name type="scientific">Cadophora malorum</name>
    <dbReference type="NCBI Taxonomy" id="108018"/>
    <lineage>
        <taxon>Eukaryota</taxon>
        <taxon>Fungi</taxon>
        <taxon>Dikarya</taxon>
        <taxon>Ascomycota</taxon>
        <taxon>Pezizomycotina</taxon>
        <taxon>Leotiomycetes</taxon>
        <taxon>Helotiales</taxon>
        <taxon>Ploettnerulaceae</taxon>
        <taxon>Cadophora</taxon>
    </lineage>
</organism>
<dbReference type="InterPro" id="IPR020846">
    <property type="entry name" value="MFS_dom"/>
</dbReference>
<dbReference type="OrthoDB" id="310895at2759"/>
<feature type="transmembrane region" description="Helical" evidence="7">
    <location>
        <begin position="178"/>
        <end position="199"/>
    </location>
</feature>
<name>A0A8H7TLC9_9HELO</name>
<protein>
    <recommendedName>
        <fullName evidence="8">Major facilitator superfamily (MFS) profile domain-containing protein</fullName>
    </recommendedName>
</protein>
<keyword evidence="5 7" id="KW-0472">Membrane</keyword>
<reference evidence="9" key="1">
    <citation type="submission" date="2021-02" db="EMBL/GenBank/DDBJ databases">
        <title>Genome sequence Cadophora malorum strain M34.</title>
        <authorList>
            <person name="Stefanovic E."/>
            <person name="Vu D."/>
            <person name="Scully C."/>
            <person name="Dijksterhuis J."/>
            <person name="Roader J."/>
            <person name="Houbraken J."/>
        </authorList>
    </citation>
    <scope>NUCLEOTIDE SEQUENCE</scope>
    <source>
        <strain evidence="9">M34</strain>
    </source>
</reference>
<keyword evidence="3 7" id="KW-0812">Transmembrane</keyword>
<evidence type="ECO:0000256" key="7">
    <source>
        <dbReference type="SAM" id="Phobius"/>
    </source>
</evidence>
<evidence type="ECO:0000313" key="9">
    <source>
        <dbReference type="EMBL" id="KAG4421531.1"/>
    </source>
</evidence>
<keyword evidence="4 7" id="KW-1133">Transmembrane helix</keyword>
<feature type="transmembrane region" description="Helical" evidence="7">
    <location>
        <begin position="372"/>
        <end position="393"/>
    </location>
</feature>
<comment type="subcellular location">
    <subcellularLocation>
        <location evidence="1">Membrane</location>
        <topology evidence="1">Multi-pass membrane protein</topology>
    </subcellularLocation>
</comment>
<dbReference type="GO" id="GO:0016020">
    <property type="term" value="C:membrane"/>
    <property type="evidence" value="ECO:0007669"/>
    <property type="project" value="UniProtKB-SubCell"/>
</dbReference>
<feature type="transmembrane region" description="Helical" evidence="7">
    <location>
        <begin position="280"/>
        <end position="300"/>
    </location>
</feature>
<dbReference type="EMBL" id="JAFJYH010000064">
    <property type="protein sequence ID" value="KAG4421531.1"/>
    <property type="molecule type" value="Genomic_DNA"/>
</dbReference>
<dbReference type="GO" id="GO:0022857">
    <property type="term" value="F:transmembrane transporter activity"/>
    <property type="evidence" value="ECO:0007669"/>
    <property type="project" value="InterPro"/>
</dbReference>
<feature type="domain" description="Major facilitator superfamily (MFS) profile" evidence="8">
    <location>
        <begin position="50"/>
        <end position="463"/>
    </location>
</feature>
<comment type="caution">
    <text evidence="9">The sequence shown here is derived from an EMBL/GenBank/DDBJ whole genome shotgun (WGS) entry which is preliminary data.</text>
</comment>
<feature type="transmembrane region" description="Helical" evidence="7">
    <location>
        <begin position="211"/>
        <end position="233"/>
    </location>
</feature>
<evidence type="ECO:0000256" key="4">
    <source>
        <dbReference type="ARBA" id="ARBA00022989"/>
    </source>
</evidence>
<accession>A0A8H7TLC9</accession>
<feature type="transmembrane region" description="Helical" evidence="7">
    <location>
        <begin position="118"/>
        <end position="137"/>
    </location>
</feature>
<dbReference type="Proteomes" id="UP000664132">
    <property type="component" value="Unassembled WGS sequence"/>
</dbReference>
<dbReference type="PANTHER" id="PTHR43791">
    <property type="entry name" value="PERMEASE-RELATED"/>
    <property type="match status" value="1"/>
</dbReference>
<dbReference type="PANTHER" id="PTHR43791:SF54">
    <property type="entry name" value="MAJOR FACILITATOR SUPERFAMILY (MFS) PROFILE DOMAIN-CONTAINING PROTEIN-RELATED"/>
    <property type="match status" value="1"/>
</dbReference>
<feature type="transmembrane region" description="Helical" evidence="7">
    <location>
        <begin position="143"/>
        <end position="166"/>
    </location>
</feature>
<feature type="transmembrane region" description="Helical" evidence="7">
    <location>
        <begin position="90"/>
        <end position="111"/>
    </location>
</feature>
<dbReference type="Pfam" id="PF07690">
    <property type="entry name" value="MFS_1"/>
    <property type="match status" value="1"/>
</dbReference>
<feature type="transmembrane region" description="Helical" evidence="7">
    <location>
        <begin position="320"/>
        <end position="337"/>
    </location>
</feature>
<dbReference type="Gene3D" id="1.20.1250.20">
    <property type="entry name" value="MFS general substrate transporter like domains"/>
    <property type="match status" value="2"/>
</dbReference>
<feature type="region of interest" description="Disordered" evidence="6">
    <location>
        <begin position="1"/>
        <end position="22"/>
    </location>
</feature>
<evidence type="ECO:0000313" key="10">
    <source>
        <dbReference type="Proteomes" id="UP000664132"/>
    </source>
</evidence>
<dbReference type="AlphaFoldDB" id="A0A8H7TLC9"/>
<proteinExistence type="predicted"/>